<dbReference type="EMBL" id="QXNI01000077">
    <property type="protein sequence ID" value="THA06537.1"/>
    <property type="molecule type" value="Genomic_DNA"/>
</dbReference>
<comment type="caution">
    <text evidence="2">The sequence shown here is derived from an EMBL/GenBank/DDBJ whole genome shotgun (WGS) entry which is preliminary data.</text>
</comment>
<name>A0A4S2PTC6_9PAST</name>
<dbReference type="InterPro" id="IPR002934">
    <property type="entry name" value="Polymerase_NTP_transf_dom"/>
</dbReference>
<sequence length="101" mass="11461">MDKVFDIEPKHLAIVQDILRTHLAGYEVRAFGSRVKGTARKFSDLDLVVMSEQPLSLLLFAEVEEAFSESALPYKVDLLDWAAISETFREIISQKYVVVSE</sequence>
<dbReference type="GO" id="GO:0016779">
    <property type="term" value="F:nucleotidyltransferase activity"/>
    <property type="evidence" value="ECO:0007669"/>
    <property type="project" value="InterPro"/>
</dbReference>
<dbReference type="CDD" id="cd05403">
    <property type="entry name" value="NT_KNTase_like"/>
    <property type="match status" value="1"/>
</dbReference>
<evidence type="ECO:0000313" key="3">
    <source>
        <dbReference type="Proteomes" id="UP000306758"/>
    </source>
</evidence>
<dbReference type="RefSeq" id="WP_136124079.1">
    <property type="nucleotide sequence ID" value="NZ_QXNI01000077.1"/>
</dbReference>
<dbReference type="Gene3D" id="3.30.460.10">
    <property type="entry name" value="Beta Polymerase, domain 2"/>
    <property type="match status" value="1"/>
</dbReference>
<accession>A0A4S2PTC6</accession>
<organism evidence="2 3">
    <name type="scientific">Rodentibacter pneumotropicus</name>
    <dbReference type="NCBI Taxonomy" id="758"/>
    <lineage>
        <taxon>Bacteria</taxon>
        <taxon>Pseudomonadati</taxon>
        <taxon>Pseudomonadota</taxon>
        <taxon>Gammaproteobacteria</taxon>
        <taxon>Pasteurellales</taxon>
        <taxon>Pasteurellaceae</taxon>
        <taxon>Rodentibacter</taxon>
    </lineage>
</organism>
<dbReference type="InterPro" id="IPR043519">
    <property type="entry name" value="NT_sf"/>
</dbReference>
<dbReference type="Proteomes" id="UP000306758">
    <property type="component" value="Unassembled WGS sequence"/>
</dbReference>
<proteinExistence type="predicted"/>
<gene>
    <name evidence="2" type="ORF">D3M78_10645</name>
</gene>
<dbReference type="AlphaFoldDB" id="A0A4S2PTC6"/>
<reference evidence="2 3" key="1">
    <citation type="journal article" date="2019" name="Vet. Microbiol.">
        <title>Development of multi locus sequence typing (MLST) of Rodentibacter pneumotropicus.</title>
        <authorList>
            <person name="Adhikary S."/>
            <person name="Bisgaard M."/>
            <person name="Boot R."/>
            <person name="Benga L."/>
            <person name="Nicklas W."/>
            <person name="Christensen H."/>
        </authorList>
    </citation>
    <scope>NUCLEOTIDE SEQUENCE [LARGE SCALE GENOMIC DNA]</scope>
    <source>
        <strain evidence="2 3">Ac84</strain>
    </source>
</reference>
<dbReference type="Pfam" id="PF01909">
    <property type="entry name" value="NTP_transf_2"/>
    <property type="match status" value="1"/>
</dbReference>
<dbReference type="SUPFAM" id="SSF81301">
    <property type="entry name" value="Nucleotidyltransferase"/>
    <property type="match status" value="1"/>
</dbReference>
<keyword evidence="2" id="KW-0808">Transferase</keyword>
<evidence type="ECO:0000313" key="2">
    <source>
        <dbReference type="EMBL" id="THA06537.1"/>
    </source>
</evidence>
<feature type="domain" description="Polymerase nucleotidyl transferase" evidence="1">
    <location>
        <begin position="16"/>
        <end position="96"/>
    </location>
</feature>
<evidence type="ECO:0000259" key="1">
    <source>
        <dbReference type="Pfam" id="PF01909"/>
    </source>
</evidence>
<protein>
    <submittedName>
        <fullName evidence="2">Nucleotidyltransferase domain-containing protein</fullName>
    </submittedName>
</protein>